<sequence length="356" mass="40103">MKRHEFQLDHISGNILSPFSSLENSEMEKEGAKVESLEKNNGSNRNDCPSSVIILGSGSSGCTPEFACLIQPSDPPCKVCFDSLSLPPEQSPNYRCNTSLLIDYCPGGSDHNYIMIDVGKTFREQVLRWFTLYKIPRVDSIILTHEHADAIHGLDDVRALQAYRNDIDPMPIYLNQFTMDSVVEKFRYLFPSNLKEVGVGSPVSRIDWNIIDNCSEKPFTASGLKFVPLPVMHGEGYVNLGFLFGDKYRIAYVSDVSRFPENTENVISKYGSGVQLDLLLIDTNRLHKASSRGSHFYFSQTLDAVRRICPKRALLVGMSHDFDYHEHNKILAEWSKEEGIPVQLSCDGMQIFTDGM</sequence>
<keyword evidence="3" id="KW-1185">Reference proteome</keyword>
<dbReference type="CDD" id="cd16279">
    <property type="entry name" value="metallo-hydrolase-like_MBL-fold"/>
    <property type="match status" value="1"/>
</dbReference>
<evidence type="ECO:0000313" key="3">
    <source>
        <dbReference type="Proteomes" id="UP000036987"/>
    </source>
</evidence>
<dbReference type="EMBL" id="LFYR01000585">
    <property type="protein sequence ID" value="KMZ73269.1"/>
    <property type="molecule type" value="Genomic_DNA"/>
</dbReference>
<comment type="caution">
    <text evidence="2">The sequence shown here is derived from an EMBL/GenBank/DDBJ whole genome shotgun (WGS) entry which is preliminary data.</text>
</comment>
<dbReference type="PANTHER" id="PTHR42663:SF6">
    <property type="entry name" value="HYDROLASE C777.06C-RELATED"/>
    <property type="match status" value="1"/>
</dbReference>
<reference evidence="3" key="1">
    <citation type="journal article" date="2016" name="Nature">
        <title>The genome of the seagrass Zostera marina reveals angiosperm adaptation to the sea.</title>
        <authorList>
            <person name="Olsen J.L."/>
            <person name="Rouze P."/>
            <person name="Verhelst B."/>
            <person name="Lin Y.-C."/>
            <person name="Bayer T."/>
            <person name="Collen J."/>
            <person name="Dattolo E."/>
            <person name="De Paoli E."/>
            <person name="Dittami S."/>
            <person name="Maumus F."/>
            <person name="Michel G."/>
            <person name="Kersting A."/>
            <person name="Lauritano C."/>
            <person name="Lohaus R."/>
            <person name="Toepel M."/>
            <person name="Tonon T."/>
            <person name="Vanneste K."/>
            <person name="Amirebrahimi M."/>
            <person name="Brakel J."/>
            <person name="Bostroem C."/>
            <person name="Chovatia M."/>
            <person name="Grimwood J."/>
            <person name="Jenkins J.W."/>
            <person name="Jueterbock A."/>
            <person name="Mraz A."/>
            <person name="Stam W.T."/>
            <person name="Tice H."/>
            <person name="Bornberg-Bauer E."/>
            <person name="Green P.J."/>
            <person name="Pearson G.A."/>
            <person name="Procaccini G."/>
            <person name="Duarte C.M."/>
            <person name="Schmutz J."/>
            <person name="Reusch T.B.H."/>
            <person name="Van de Peer Y."/>
        </authorList>
    </citation>
    <scope>NUCLEOTIDE SEQUENCE [LARGE SCALE GENOMIC DNA]</scope>
    <source>
        <strain evidence="3">cv. Finnish</strain>
    </source>
</reference>
<dbReference type="SUPFAM" id="SSF56281">
    <property type="entry name" value="Metallo-hydrolase/oxidoreductase"/>
    <property type="match status" value="1"/>
</dbReference>
<dbReference type="InterPro" id="IPR001279">
    <property type="entry name" value="Metallo-B-lactamas"/>
</dbReference>
<dbReference type="Pfam" id="PF12706">
    <property type="entry name" value="Lactamase_B_2"/>
    <property type="match status" value="1"/>
</dbReference>
<evidence type="ECO:0000259" key="1">
    <source>
        <dbReference type="Pfam" id="PF12706"/>
    </source>
</evidence>
<dbReference type="AlphaFoldDB" id="A0A0K9PWF8"/>
<name>A0A0K9PWF8_ZOSMR</name>
<accession>A0A0K9PWF8</accession>
<feature type="domain" description="Metallo-beta-lactamase" evidence="1">
    <location>
        <begin position="113"/>
        <end position="317"/>
    </location>
</feature>
<evidence type="ECO:0000313" key="2">
    <source>
        <dbReference type="EMBL" id="KMZ73269.1"/>
    </source>
</evidence>
<dbReference type="OrthoDB" id="341300at2759"/>
<dbReference type="Gene3D" id="3.60.15.10">
    <property type="entry name" value="Ribonuclease Z/Hydroxyacylglutathione hydrolase-like"/>
    <property type="match status" value="1"/>
</dbReference>
<dbReference type="Proteomes" id="UP000036987">
    <property type="component" value="Unassembled WGS sequence"/>
</dbReference>
<protein>
    <submittedName>
        <fullName evidence="2">Metal-dependent hydrolase, beta-lactamase superfamily</fullName>
    </submittedName>
</protein>
<dbReference type="GO" id="GO:0016787">
    <property type="term" value="F:hydrolase activity"/>
    <property type="evidence" value="ECO:0007669"/>
    <property type="project" value="UniProtKB-KW"/>
</dbReference>
<dbReference type="STRING" id="29655.A0A0K9PWF8"/>
<organism evidence="2 3">
    <name type="scientific">Zostera marina</name>
    <name type="common">Eelgrass</name>
    <dbReference type="NCBI Taxonomy" id="29655"/>
    <lineage>
        <taxon>Eukaryota</taxon>
        <taxon>Viridiplantae</taxon>
        <taxon>Streptophyta</taxon>
        <taxon>Embryophyta</taxon>
        <taxon>Tracheophyta</taxon>
        <taxon>Spermatophyta</taxon>
        <taxon>Magnoliopsida</taxon>
        <taxon>Liliopsida</taxon>
        <taxon>Zosteraceae</taxon>
        <taxon>Zostera</taxon>
    </lineage>
</organism>
<dbReference type="PANTHER" id="PTHR42663">
    <property type="entry name" value="HYDROLASE C777.06C-RELATED-RELATED"/>
    <property type="match status" value="1"/>
</dbReference>
<dbReference type="OMA" id="CHDNDTH"/>
<keyword evidence="2" id="KW-0378">Hydrolase</keyword>
<dbReference type="InterPro" id="IPR036866">
    <property type="entry name" value="RibonucZ/Hydroxyglut_hydro"/>
</dbReference>
<proteinExistence type="predicted"/>
<gene>
    <name evidence="2" type="ORF">ZOSMA_14G00300</name>
</gene>